<feature type="region of interest" description="Disordered" evidence="1">
    <location>
        <begin position="134"/>
        <end position="164"/>
    </location>
</feature>
<feature type="compositionally biased region" description="Basic and acidic residues" evidence="1">
    <location>
        <begin position="138"/>
        <end position="153"/>
    </location>
</feature>
<reference evidence="2" key="1">
    <citation type="journal article" date="2019" name="Sci. Rep.">
        <title>Draft genome of Tanacetum cinerariifolium, the natural source of mosquito coil.</title>
        <authorList>
            <person name="Yamashiro T."/>
            <person name="Shiraishi A."/>
            <person name="Satake H."/>
            <person name="Nakayama K."/>
        </authorList>
    </citation>
    <scope>NUCLEOTIDE SEQUENCE</scope>
</reference>
<proteinExistence type="predicted"/>
<organism evidence="2">
    <name type="scientific">Tanacetum cinerariifolium</name>
    <name type="common">Dalmatian daisy</name>
    <name type="synonym">Chrysanthemum cinerariifolium</name>
    <dbReference type="NCBI Taxonomy" id="118510"/>
    <lineage>
        <taxon>Eukaryota</taxon>
        <taxon>Viridiplantae</taxon>
        <taxon>Streptophyta</taxon>
        <taxon>Embryophyta</taxon>
        <taxon>Tracheophyta</taxon>
        <taxon>Spermatophyta</taxon>
        <taxon>Magnoliopsida</taxon>
        <taxon>eudicotyledons</taxon>
        <taxon>Gunneridae</taxon>
        <taxon>Pentapetalae</taxon>
        <taxon>asterids</taxon>
        <taxon>campanulids</taxon>
        <taxon>Asterales</taxon>
        <taxon>Asteraceae</taxon>
        <taxon>Asteroideae</taxon>
        <taxon>Anthemideae</taxon>
        <taxon>Anthemidinae</taxon>
        <taxon>Tanacetum</taxon>
    </lineage>
</organism>
<evidence type="ECO:0000256" key="1">
    <source>
        <dbReference type="SAM" id="MobiDB-lite"/>
    </source>
</evidence>
<dbReference type="AlphaFoldDB" id="A0A6L2MD54"/>
<feature type="region of interest" description="Disordered" evidence="1">
    <location>
        <begin position="335"/>
        <end position="354"/>
    </location>
</feature>
<protein>
    <recommendedName>
        <fullName evidence="3">Xylulose kinase-1</fullName>
    </recommendedName>
</protein>
<name>A0A6L2MD54_TANCI</name>
<comment type="caution">
    <text evidence="2">The sequence shown here is derived from an EMBL/GenBank/DDBJ whole genome shotgun (WGS) entry which is preliminary data.</text>
</comment>
<sequence>MSTPTFDDTYNLVAFLEKLAESARFKQIIDFLKSKPIHYALIVNPTIYVSCVKQFWATTKVKRVNDQEQIRALVDKQKVIITEDIIRSDLYFNDAEGTACLLNEAIFKGLARTGTMASVITCLADNQKFNFSKRKQRKEAEVSHDESEDKDHVPTPFSDPLPSGADSYTLNELMVFCTSLQEQPRSEGLKRLLKIGSGRKMKSSLEKDCLGVQEDASKQGRMIEEIDQDDKIALDADTQGRKNDDEMFGVNDLSGEEVVLDTTTGKHEEQIIEDVSTAEPITTTGEVVTTVAKKVGAALTTDVVVQEQEISTTIPAAATTVTTVVPTPRAKSIVFHQQKQSHIPTVSSSKDKGKAKMIEPKVLIKKKDQMRMDNEYDRQLEAEEQEAARPSRAQQDEEANISWDNTQAMMEADSLLAERLQAKEMEEFRSPTIIDYKIHKEGKKNYFKIIRADGNSQVYQTFEKMFKNFNKEDVEVLWVIVKTRFKKEKPVDDMDNLLFRTLKTMFEQYVEDTIWTYQQGLAKVKN</sequence>
<feature type="compositionally biased region" description="Basic and acidic residues" evidence="1">
    <location>
        <begin position="380"/>
        <end position="389"/>
    </location>
</feature>
<evidence type="ECO:0000313" key="2">
    <source>
        <dbReference type="EMBL" id="GEU70165.1"/>
    </source>
</evidence>
<evidence type="ECO:0008006" key="3">
    <source>
        <dbReference type="Google" id="ProtNLM"/>
    </source>
</evidence>
<feature type="region of interest" description="Disordered" evidence="1">
    <location>
        <begin position="380"/>
        <end position="402"/>
    </location>
</feature>
<gene>
    <name evidence="2" type="ORF">Tci_042143</name>
</gene>
<accession>A0A6L2MD54</accession>
<dbReference type="EMBL" id="BKCJ010006064">
    <property type="protein sequence ID" value="GEU70165.1"/>
    <property type="molecule type" value="Genomic_DNA"/>
</dbReference>
<feature type="compositionally biased region" description="Polar residues" evidence="1">
    <location>
        <begin position="335"/>
        <end position="348"/>
    </location>
</feature>